<dbReference type="EMBL" id="CAJNXB010005666">
    <property type="protein sequence ID" value="CAF3437785.1"/>
    <property type="molecule type" value="Genomic_DNA"/>
</dbReference>
<accession>A0A818WBS4</accession>
<evidence type="ECO:0000313" key="3">
    <source>
        <dbReference type="EMBL" id="CAF3577609.1"/>
    </source>
</evidence>
<dbReference type="EMBL" id="CAJNYU010004312">
    <property type="protein sequence ID" value="CAF3743529.1"/>
    <property type="molecule type" value="Genomic_DNA"/>
</dbReference>
<evidence type="ECO:0000313" key="2">
    <source>
        <dbReference type="EMBL" id="CAF3486507.1"/>
    </source>
</evidence>
<name>A0A818WBS4_9BILA</name>
<dbReference type="Proteomes" id="UP000663872">
    <property type="component" value="Unassembled WGS sequence"/>
</dbReference>
<sequence>MMNLAVEFMIKIHIMMAKVKMHIQYNGNLRQLQKNKQSIYYTIDAELLLFLTCLATNNIYAYMTDKVEIWEKKA</sequence>
<dbReference type="Proteomes" id="UP000663869">
    <property type="component" value="Unassembled WGS sequence"/>
</dbReference>
<comment type="caution">
    <text evidence="4">The sequence shown here is derived from an EMBL/GenBank/DDBJ whole genome shotgun (WGS) entry which is preliminary data.</text>
</comment>
<dbReference type="EMBL" id="CAJNYV010005114">
    <property type="protein sequence ID" value="CAF3723701.1"/>
    <property type="molecule type" value="Genomic_DNA"/>
</dbReference>
<dbReference type="EMBL" id="CAJNYD010003245">
    <property type="protein sequence ID" value="CAF3486507.1"/>
    <property type="molecule type" value="Genomic_DNA"/>
</dbReference>
<reference evidence="4" key="1">
    <citation type="submission" date="2021-02" db="EMBL/GenBank/DDBJ databases">
        <authorList>
            <person name="Nowell W R."/>
        </authorList>
    </citation>
    <scope>NUCLEOTIDE SEQUENCE</scope>
</reference>
<evidence type="ECO:0000313" key="6">
    <source>
        <dbReference type="Proteomes" id="UP000663865"/>
    </source>
</evidence>
<dbReference type="Proteomes" id="UP000663833">
    <property type="component" value="Unassembled WGS sequence"/>
</dbReference>
<dbReference type="EMBL" id="CAJNYT010003559">
    <property type="protein sequence ID" value="CAF3577609.1"/>
    <property type="molecule type" value="Genomic_DNA"/>
</dbReference>
<evidence type="ECO:0000313" key="1">
    <source>
        <dbReference type="EMBL" id="CAF3437785.1"/>
    </source>
</evidence>
<protein>
    <submittedName>
        <fullName evidence="4">Uncharacterized protein</fullName>
    </submittedName>
</protein>
<proteinExistence type="predicted"/>
<gene>
    <name evidence="5" type="ORF">FME351_LOCUS30416</name>
    <name evidence="3" type="ORF">GRG538_LOCUS21552</name>
    <name evidence="4" type="ORF">KIK155_LOCUS28142</name>
    <name evidence="2" type="ORF">LUA448_LOCUS24364</name>
    <name evidence="1" type="ORF">TIS948_LOCUS30917</name>
</gene>
<dbReference type="AlphaFoldDB" id="A0A818WBS4"/>
<evidence type="ECO:0000313" key="4">
    <source>
        <dbReference type="EMBL" id="CAF3723701.1"/>
    </source>
</evidence>
<organism evidence="4 6">
    <name type="scientific">Rotaria socialis</name>
    <dbReference type="NCBI Taxonomy" id="392032"/>
    <lineage>
        <taxon>Eukaryota</taxon>
        <taxon>Metazoa</taxon>
        <taxon>Spiralia</taxon>
        <taxon>Gnathifera</taxon>
        <taxon>Rotifera</taxon>
        <taxon>Eurotatoria</taxon>
        <taxon>Bdelloidea</taxon>
        <taxon>Philodinida</taxon>
        <taxon>Philodinidae</taxon>
        <taxon>Rotaria</taxon>
    </lineage>
</organism>
<dbReference type="Proteomes" id="UP000663865">
    <property type="component" value="Unassembled WGS sequence"/>
</dbReference>
<evidence type="ECO:0000313" key="5">
    <source>
        <dbReference type="EMBL" id="CAF3743529.1"/>
    </source>
</evidence>
<dbReference type="Proteomes" id="UP000663825">
    <property type="component" value="Unassembled WGS sequence"/>
</dbReference>